<dbReference type="PANTHER" id="PTHR35348:SF1">
    <property type="entry name" value="TESTIS, PROSTATE AND PLACENTA-EXPRESSED PROTEIN"/>
    <property type="match status" value="1"/>
</dbReference>
<dbReference type="Proteomes" id="UP000549394">
    <property type="component" value="Unassembled WGS sequence"/>
</dbReference>
<gene>
    <name evidence="3" type="ORF">DGYR_LOCUS10470</name>
</gene>
<keyword evidence="1" id="KW-0106">Calcium</keyword>
<dbReference type="Pfam" id="PF22574">
    <property type="entry name" value="SPMIP8"/>
    <property type="match status" value="1"/>
</dbReference>
<dbReference type="GO" id="GO:0016020">
    <property type="term" value="C:membrane"/>
    <property type="evidence" value="ECO:0007669"/>
    <property type="project" value="InterPro"/>
</dbReference>
<dbReference type="GO" id="GO:0005509">
    <property type="term" value="F:calcium ion binding"/>
    <property type="evidence" value="ECO:0007669"/>
    <property type="project" value="UniProtKB-UniRule"/>
</dbReference>
<dbReference type="OrthoDB" id="6355129at2759"/>
<dbReference type="InterPro" id="IPR034584">
    <property type="entry name" value="SPMIP8"/>
</dbReference>
<dbReference type="GO" id="GO:0007156">
    <property type="term" value="P:homophilic cell adhesion via plasma membrane adhesion molecules"/>
    <property type="evidence" value="ECO:0007669"/>
    <property type="project" value="InterPro"/>
</dbReference>
<sequence>MSLGERNHNVPLNIPLYAYKYPCSSRVKLTAIKKGIFYPTLPSFRNVDRDTHMNKLSDEHCQTSTKFVLPGKEQRKPYDILDRQNENPFKSFYTSNREINQTKENWSEFLERCPERFEIRLPELMENKADFHFCGYGVRYFSPGNLNSRFTLRETISGLCDVARCLNGICQDNQCVCNNCFIGTNCETYVNKFSPKFSQKSYKVNVASKGNFIKREVFQVFAEDNDKYICKDNQTPCTCANVDYYLVTNDKKNVFDIEKQTGIIFLKKDIILPIGQMFHLEVKASNANEWDNFDTAVVTLNIVEEDKKKKLNLKNSLFIDSSYESESFNVPINNMLPSLHSRTKRSVPTSPINPDNITLHLIKYGKYENVTELRPGSKITFQLAIHFPVYTTDLLVELFTPDNDTTIAKLCDVKVKTIGNKLIVDPQFNIPSNFKPIMESKDGTDEYDRAILNFGNVSCTGGGAASDNMIVIEWDVFLLNKPNSIINGSTYWISAGAEYNFETEVWVGQAAFTAVLDTHIPSILPTFNFTGPEFLEIGTSAKYVLDIYIPYAVTTVVLDVFAPMNHTDILSVCDIRVVSKGENYECLKTDHLNIEQYKSKTKITNEKARLNLGEIINKGAREDDNEIIKNRLTLEIVVHLQENNNFIGKNYWVLTPKVSLELLTPQNVFIGDSILHEMVVEYPKNSLSFYELEVILPFNQSQEWLKICSLKMVFSGKNLPCVTCHQHNNCPIEYSSRYNGKYHDKAVWKLGNILHTGHYEVDQFPESNKMKFLLTTQVLNHSLALSGTQIDLTLGFRFANNKLWVGKSEVFLSDNITRYNNNNTTPNFKTYFSTKNNTIAREETKSIQIDIETQEFSINYPMEIILSSPQISTIPILKICSFEVFFVGENIHCVSAKELSMKAIFFSSQNNDEYDNLKATFGSICNLKYNDFPKNTKKENKVLLAFTVKLQNYSNIMEGSSFDIDIKINYMWENSWTIKLPFIATLLNPHILDEKPKIFFDEKIHTLRRLSSIPYKFSMKIPTSSSSHLFLTLIASSTLSICNVRVLRVGSNFKCLNQLKFSYEKHTENYLQYDQTASLDMGIVSNTGFGNYSLNETFDENTIEFEAILSQIVFSQYGLDTNSFINVSLKYNGDNFIEEKSPIFNITPPMNKGKTQINYKITRSGFVNETEEDKYIQRGESFRTILEIYPEIDSDEELSVKFITPVNISNIIDICSAHIIFVGKNIPCLERLAIKPKFSSRNNSNVMDIVELKLGRVCRRNISMFEKDNVIKVEAIGRILKNSSADKFWFSSAIELNSEKLFLAQLALEVKQQSLNPTSNPNGGIKVNESSKAVYPSEIFLLPVIITLPENETFSLVTDIKTNLSDTATATVNWVKIMKIGKNIGCSISNNGEHNINVTSSNKNSQNDKLILDFGIVSNSGAGSRQQDTDSENNEIFLLYELQCADSVLNENRQKISILLGLKYGSVIKLTEHHLIIKRTNFENPKLSLELSSNSISELLNP</sequence>
<accession>A0A7I8W3E4</accession>
<dbReference type="CDD" id="cd11304">
    <property type="entry name" value="Cadherin_repeat"/>
    <property type="match status" value="1"/>
</dbReference>
<protein>
    <submittedName>
        <fullName evidence="3">DgyrCDS11103</fullName>
    </submittedName>
</protein>
<evidence type="ECO:0000256" key="1">
    <source>
        <dbReference type="PROSITE-ProRule" id="PRU00043"/>
    </source>
</evidence>
<dbReference type="SUPFAM" id="SSF49313">
    <property type="entry name" value="Cadherin-like"/>
    <property type="match status" value="1"/>
</dbReference>
<proteinExistence type="predicted"/>
<name>A0A7I8W3E4_9ANNE</name>
<dbReference type="EMBL" id="CAJFCJ010000018">
    <property type="protein sequence ID" value="CAD5122693.1"/>
    <property type="molecule type" value="Genomic_DNA"/>
</dbReference>
<keyword evidence="4" id="KW-1185">Reference proteome</keyword>
<dbReference type="Gene3D" id="2.60.40.60">
    <property type="entry name" value="Cadherins"/>
    <property type="match status" value="1"/>
</dbReference>
<organism evidence="3 4">
    <name type="scientific">Dimorphilus gyrociliatus</name>
    <dbReference type="NCBI Taxonomy" id="2664684"/>
    <lineage>
        <taxon>Eukaryota</taxon>
        <taxon>Metazoa</taxon>
        <taxon>Spiralia</taxon>
        <taxon>Lophotrochozoa</taxon>
        <taxon>Annelida</taxon>
        <taxon>Polychaeta</taxon>
        <taxon>Polychaeta incertae sedis</taxon>
        <taxon>Dinophilidae</taxon>
        <taxon>Dimorphilus</taxon>
    </lineage>
</organism>
<feature type="domain" description="Cadherin" evidence="2">
    <location>
        <begin position="217"/>
        <end position="318"/>
    </location>
</feature>
<evidence type="ECO:0000313" key="4">
    <source>
        <dbReference type="Proteomes" id="UP000549394"/>
    </source>
</evidence>
<evidence type="ECO:0000259" key="2">
    <source>
        <dbReference type="PROSITE" id="PS50268"/>
    </source>
</evidence>
<dbReference type="InterPro" id="IPR015919">
    <property type="entry name" value="Cadherin-like_sf"/>
</dbReference>
<evidence type="ECO:0000313" key="3">
    <source>
        <dbReference type="EMBL" id="CAD5122693.1"/>
    </source>
</evidence>
<dbReference type="PANTHER" id="PTHR35348">
    <property type="entry name" value="TESTIS, PROSTATE AND PLACENTA-EXPRESSED PROTEIN"/>
    <property type="match status" value="1"/>
</dbReference>
<comment type="caution">
    <text evidence="3">The sequence shown here is derived from an EMBL/GenBank/DDBJ whole genome shotgun (WGS) entry which is preliminary data.</text>
</comment>
<dbReference type="PROSITE" id="PS50268">
    <property type="entry name" value="CADHERIN_2"/>
    <property type="match status" value="1"/>
</dbReference>
<reference evidence="3 4" key="1">
    <citation type="submission" date="2020-08" db="EMBL/GenBank/DDBJ databases">
        <authorList>
            <person name="Hejnol A."/>
        </authorList>
    </citation>
    <scope>NUCLEOTIDE SEQUENCE [LARGE SCALE GENOMIC DNA]</scope>
</reference>
<dbReference type="InterPro" id="IPR002126">
    <property type="entry name" value="Cadherin-like_dom"/>
</dbReference>